<keyword evidence="10" id="KW-1185">Reference proteome</keyword>
<evidence type="ECO:0000259" key="8">
    <source>
        <dbReference type="SMART" id="SM00014"/>
    </source>
</evidence>
<dbReference type="GO" id="GO:0046839">
    <property type="term" value="P:phospholipid dephosphorylation"/>
    <property type="evidence" value="ECO:0007669"/>
    <property type="project" value="TreeGrafter"/>
</dbReference>
<evidence type="ECO:0000313" key="9">
    <source>
        <dbReference type="EMBL" id="KPI37499.1"/>
    </source>
</evidence>
<comment type="caution">
    <text evidence="9">The sequence shown here is derived from an EMBL/GenBank/DDBJ whole genome shotgun (WGS) entry which is preliminary data.</text>
</comment>
<evidence type="ECO:0000256" key="4">
    <source>
        <dbReference type="ARBA" id="ARBA00022989"/>
    </source>
</evidence>
<feature type="region of interest" description="Disordered" evidence="6">
    <location>
        <begin position="327"/>
        <end position="360"/>
    </location>
</feature>
<dbReference type="Pfam" id="PF01569">
    <property type="entry name" value="PAP2"/>
    <property type="match status" value="1"/>
</dbReference>
<evidence type="ECO:0000256" key="1">
    <source>
        <dbReference type="ARBA" id="ARBA00004141"/>
    </source>
</evidence>
<evidence type="ECO:0000256" key="5">
    <source>
        <dbReference type="ARBA" id="ARBA00023136"/>
    </source>
</evidence>
<keyword evidence="4 7" id="KW-1133">Transmembrane helix</keyword>
<feature type="transmembrane region" description="Helical" evidence="7">
    <location>
        <begin position="253"/>
        <end position="271"/>
    </location>
</feature>
<dbReference type="Proteomes" id="UP000038010">
    <property type="component" value="Unassembled WGS sequence"/>
</dbReference>
<dbReference type="PANTHER" id="PTHR10165">
    <property type="entry name" value="LIPID PHOSPHATE PHOSPHATASE"/>
    <property type="match status" value="1"/>
</dbReference>
<evidence type="ECO:0000313" key="10">
    <source>
        <dbReference type="Proteomes" id="UP000038010"/>
    </source>
</evidence>
<feature type="transmembrane region" description="Helical" evidence="7">
    <location>
        <begin position="222"/>
        <end position="241"/>
    </location>
</feature>
<comment type="subcellular location">
    <subcellularLocation>
        <location evidence="1">Membrane</location>
        <topology evidence="1">Multi-pass membrane protein</topology>
    </subcellularLocation>
</comment>
<dbReference type="PANTHER" id="PTHR10165:SF154">
    <property type="entry name" value="PAP2 DOMAIN PROTEIN (AFU_ORTHOLOGUE AFUA_1G09730)"/>
    <property type="match status" value="1"/>
</dbReference>
<dbReference type="InterPro" id="IPR036938">
    <property type="entry name" value="PAP2/HPO_sf"/>
</dbReference>
<dbReference type="GO" id="GO:0016020">
    <property type="term" value="C:membrane"/>
    <property type="evidence" value="ECO:0007669"/>
    <property type="project" value="UniProtKB-SubCell"/>
</dbReference>
<protein>
    <submittedName>
        <fullName evidence="9">Diacylglycerol pyrophosphate phosphatase 1</fullName>
    </submittedName>
</protein>
<dbReference type="Gene3D" id="1.20.144.10">
    <property type="entry name" value="Phosphatidic acid phosphatase type 2/haloperoxidase"/>
    <property type="match status" value="1"/>
</dbReference>
<reference evidence="9 10" key="1">
    <citation type="submission" date="2015-06" db="EMBL/GenBank/DDBJ databases">
        <title>Draft genome of the ant-associated black yeast Phialophora attae CBS 131958.</title>
        <authorList>
            <person name="Moreno L.F."/>
            <person name="Stielow B.J."/>
            <person name="de Hoog S."/>
            <person name="Vicente V.A."/>
            <person name="Weiss V.A."/>
            <person name="de Vries M."/>
            <person name="Cruz L.M."/>
            <person name="Souza E.M."/>
        </authorList>
    </citation>
    <scope>NUCLEOTIDE SEQUENCE [LARGE SCALE GENOMIC DNA]</scope>
    <source>
        <strain evidence="9 10">CBS 131958</strain>
    </source>
</reference>
<dbReference type="SUPFAM" id="SSF48317">
    <property type="entry name" value="Acid phosphatase/Vanadium-dependent haloperoxidase"/>
    <property type="match status" value="1"/>
</dbReference>
<dbReference type="GO" id="GO:0008195">
    <property type="term" value="F:phosphatidate phosphatase activity"/>
    <property type="evidence" value="ECO:0007669"/>
    <property type="project" value="TreeGrafter"/>
</dbReference>
<keyword evidence="3 7" id="KW-0812">Transmembrane</keyword>
<feature type="domain" description="Phosphatidic acid phosphatase type 2/haloperoxidase" evidence="8">
    <location>
        <begin position="99"/>
        <end position="268"/>
    </location>
</feature>
<feature type="transmembrane region" description="Helical" evidence="7">
    <location>
        <begin position="96"/>
        <end position="115"/>
    </location>
</feature>
<keyword evidence="5 7" id="KW-0472">Membrane</keyword>
<organism evidence="9 10">
    <name type="scientific">Cyphellophora attinorum</name>
    <dbReference type="NCBI Taxonomy" id="1664694"/>
    <lineage>
        <taxon>Eukaryota</taxon>
        <taxon>Fungi</taxon>
        <taxon>Dikarya</taxon>
        <taxon>Ascomycota</taxon>
        <taxon>Pezizomycotina</taxon>
        <taxon>Eurotiomycetes</taxon>
        <taxon>Chaetothyriomycetidae</taxon>
        <taxon>Chaetothyriales</taxon>
        <taxon>Cyphellophoraceae</taxon>
        <taxon>Cyphellophora</taxon>
    </lineage>
</organism>
<gene>
    <name evidence="9" type="ORF">AB675_10254</name>
</gene>
<evidence type="ECO:0000256" key="6">
    <source>
        <dbReference type="SAM" id="MobiDB-lite"/>
    </source>
</evidence>
<evidence type="ECO:0000256" key="3">
    <source>
        <dbReference type="ARBA" id="ARBA00022692"/>
    </source>
</evidence>
<dbReference type="AlphaFoldDB" id="A0A0N0NK74"/>
<feature type="transmembrane region" description="Helical" evidence="7">
    <location>
        <begin position="7"/>
        <end position="27"/>
    </location>
</feature>
<accession>A0A0N0NK74</accession>
<evidence type="ECO:0000256" key="7">
    <source>
        <dbReference type="SAM" id="Phobius"/>
    </source>
</evidence>
<dbReference type="SMART" id="SM00014">
    <property type="entry name" value="acidPPc"/>
    <property type="match status" value="1"/>
</dbReference>
<dbReference type="RefSeq" id="XP_017997462.1">
    <property type="nucleotide sequence ID" value="XM_018139012.1"/>
</dbReference>
<dbReference type="VEuPathDB" id="FungiDB:AB675_10254"/>
<dbReference type="OrthoDB" id="10030083at2759"/>
<dbReference type="CDD" id="cd03390">
    <property type="entry name" value="PAP2_containing_1_like"/>
    <property type="match status" value="1"/>
</dbReference>
<dbReference type="InterPro" id="IPR000326">
    <property type="entry name" value="PAP2/HPO"/>
</dbReference>
<dbReference type="EMBL" id="LFJN01000024">
    <property type="protein sequence ID" value="KPI37499.1"/>
    <property type="molecule type" value="Genomic_DNA"/>
</dbReference>
<dbReference type="InterPro" id="IPR043216">
    <property type="entry name" value="PAP-like"/>
</dbReference>
<dbReference type="GO" id="GO:0006644">
    <property type="term" value="P:phospholipid metabolic process"/>
    <property type="evidence" value="ECO:0007669"/>
    <property type="project" value="InterPro"/>
</dbReference>
<feature type="transmembrane region" description="Helical" evidence="7">
    <location>
        <begin position="51"/>
        <end position="75"/>
    </location>
</feature>
<sequence>MPGRLTVSYFLDWVVIIAVAVAGGVLGRVKGFHRPFSVNDVSIAFPSKRNIISVPVLIIVALVVPMASIMILSLVQAPRDPLTKSRWRAALWRVHAGWLGLCAALAATVFVTNGLKDLTGKPRPDLLDRCDPDFSAIAKYAVGGLDLSKATPLVTSGICTQTNKRFLDDGFASFPSGHSSFACAGLLYLSLWLCARLSVAIPWPKFDHPSVLRSRRPSAPPLWEVVVVLLPYATALFVSATRYTDFHHAGFDIIAGIALGSLIGWGSFRLYHMPVRRSQQGTPTWDPRSYQHALIAEVQRDGGEQSSQNREGGTTFTLREMRLAEELTAQRGRSNASERPILDRSTSDMPILPHTASEHV</sequence>
<comment type="similarity">
    <text evidence="2">Belongs to the PA-phosphatase related phosphoesterase family.</text>
</comment>
<evidence type="ECO:0000256" key="2">
    <source>
        <dbReference type="ARBA" id="ARBA00008816"/>
    </source>
</evidence>
<dbReference type="STRING" id="1664694.A0A0N0NK74"/>
<proteinExistence type="inferred from homology"/>
<dbReference type="GeneID" id="28730892"/>
<name>A0A0N0NK74_9EURO</name>